<dbReference type="EMBL" id="BMAU01021201">
    <property type="protein sequence ID" value="GFX98109.1"/>
    <property type="molecule type" value="Genomic_DNA"/>
</dbReference>
<sequence>MISFYRGSTGLVIETSIPHSSAELGSRVDVMFRDGMGLGRERIKCILRFQIYHIMNTDCFAIQQSLPTVEAFSLTILCCVFAVKIVICHILKEVYDVESKKHTILLQNGHNYATWWISTP</sequence>
<name>A0A8X6RSL1_TRICX</name>
<keyword evidence="2" id="KW-1185">Reference proteome</keyword>
<dbReference type="AlphaFoldDB" id="A0A8X6RSL1"/>
<gene>
    <name evidence="1" type="ORF">TNCV_4907571</name>
</gene>
<comment type="caution">
    <text evidence="1">The sequence shown here is derived from an EMBL/GenBank/DDBJ whole genome shotgun (WGS) entry which is preliminary data.</text>
</comment>
<evidence type="ECO:0000313" key="1">
    <source>
        <dbReference type="EMBL" id="GFX98109.1"/>
    </source>
</evidence>
<proteinExistence type="predicted"/>
<reference evidence="1" key="1">
    <citation type="submission" date="2020-08" db="EMBL/GenBank/DDBJ databases">
        <title>Multicomponent nature underlies the extraordinary mechanical properties of spider dragline silk.</title>
        <authorList>
            <person name="Kono N."/>
            <person name="Nakamura H."/>
            <person name="Mori M."/>
            <person name="Yoshida Y."/>
            <person name="Ohtoshi R."/>
            <person name="Malay A.D."/>
            <person name="Moran D.A.P."/>
            <person name="Tomita M."/>
            <person name="Numata K."/>
            <person name="Arakawa K."/>
        </authorList>
    </citation>
    <scope>NUCLEOTIDE SEQUENCE</scope>
</reference>
<evidence type="ECO:0000313" key="2">
    <source>
        <dbReference type="Proteomes" id="UP000887159"/>
    </source>
</evidence>
<accession>A0A8X6RSL1</accession>
<organism evidence="1 2">
    <name type="scientific">Trichonephila clavipes</name>
    <name type="common">Golden silk orbweaver</name>
    <name type="synonym">Nephila clavipes</name>
    <dbReference type="NCBI Taxonomy" id="2585209"/>
    <lineage>
        <taxon>Eukaryota</taxon>
        <taxon>Metazoa</taxon>
        <taxon>Ecdysozoa</taxon>
        <taxon>Arthropoda</taxon>
        <taxon>Chelicerata</taxon>
        <taxon>Arachnida</taxon>
        <taxon>Araneae</taxon>
        <taxon>Araneomorphae</taxon>
        <taxon>Entelegynae</taxon>
        <taxon>Araneoidea</taxon>
        <taxon>Nephilidae</taxon>
        <taxon>Trichonephila</taxon>
    </lineage>
</organism>
<protein>
    <submittedName>
        <fullName evidence="1">Uncharacterized protein</fullName>
    </submittedName>
</protein>
<dbReference type="Proteomes" id="UP000887159">
    <property type="component" value="Unassembled WGS sequence"/>
</dbReference>